<dbReference type="VEuPathDB" id="TriTrypDB:C4B63_78g102c"/>
<accession>A0A2V2UY73</accession>
<dbReference type="VEuPathDB" id="TriTrypDB:TcCLB.509611.89"/>
<dbReference type="EMBL" id="PRFA01000078">
    <property type="protein sequence ID" value="PWU88206.1"/>
    <property type="molecule type" value="Genomic_DNA"/>
</dbReference>
<dbReference type="Proteomes" id="UP000246121">
    <property type="component" value="Unassembled WGS sequence"/>
</dbReference>
<dbReference type="PANTHER" id="PTHR23356">
    <property type="entry name" value="DPY30-RELATED"/>
    <property type="match status" value="1"/>
</dbReference>
<dbReference type="Gene3D" id="1.20.890.10">
    <property type="entry name" value="cAMP-dependent protein kinase regulatory subunit, dimerization-anchoring domain"/>
    <property type="match status" value="1"/>
</dbReference>
<dbReference type="GO" id="GO:0048188">
    <property type="term" value="C:Set1C/COMPASS complex"/>
    <property type="evidence" value="ECO:0007669"/>
    <property type="project" value="InterPro"/>
</dbReference>
<dbReference type="VEuPathDB" id="TriTrypDB:TcBrA4_0001760"/>
<reference evidence="2 3" key="1">
    <citation type="journal article" date="2018" name="Microb. Genom.">
        <title>Expanding an expanded genome: long-read sequencing of Trypanosoma cruzi.</title>
        <authorList>
            <person name="Berna L."/>
            <person name="Rodriguez M."/>
            <person name="Chiribao M.L."/>
            <person name="Parodi-Talice A."/>
            <person name="Pita S."/>
            <person name="Rijo G."/>
            <person name="Alvarez-Valin F."/>
            <person name="Robello C."/>
        </authorList>
    </citation>
    <scope>NUCLEOTIDE SEQUENCE [LARGE SCALE GENOMIC DNA]</scope>
    <source>
        <strain evidence="2 3">Dm28c</strain>
    </source>
</reference>
<evidence type="ECO:0000313" key="2">
    <source>
        <dbReference type="EMBL" id="PWU88206.1"/>
    </source>
</evidence>
<dbReference type="CDD" id="cd22958">
    <property type="entry name" value="DD_DPY30_SDC1-like"/>
    <property type="match status" value="1"/>
</dbReference>
<protein>
    <recommendedName>
        <fullName evidence="4">Dpy-30 motif containing protein</fullName>
    </recommendedName>
</protein>
<dbReference type="AlphaFoldDB" id="A0A2V2UY73"/>
<dbReference type="InterPro" id="IPR037856">
    <property type="entry name" value="Sdc1/DPY30"/>
</dbReference>
<dbReference type="InterPro" id="IPR007858">
    <property type="entry name" value="Dpy-30_motif"/>
</dbReference>
<organism evidence="2 3">
    <name type="scientific">Trypanosoma cruzi</name>
    <dbReference type="NCBI Taxonomy" id="5693"/>
    <lineage>
        <taxon>Eukaryota</taxon>
        <taxon>Discoba</taxon>
        <taxon>Euglenozoa</taxon>
        <taxon>Kinetoplastea</taxon>
        <taxon>Metakinetoplastina</taxon>
        <taxon>Trypanosomatida</taxon>
        <taxon>Trypanosomatidae</taxon>
        <taxon>Trypanosoma</taxon>
        <taxon>Schizotrypanum</taxon>
    </lineage>
</organism>
<gene>
    <name evidence="2" type="ORF">C4B63_78g102c</name>
</gene>
<dbReference type="PANTHER" id="PTHR23356:SF16">
    <property type="entry name" value="DPY30 DOMAIN CONTAINING 2"/>
    <property type="match status" value="1"/>
</dbReference>
<comment type="caution">
    <text evidence="2">The sequence shown here is derived from an EMBL/GenBank/DDBJ whole genome shotgun (WGS) entry which is preliminary data.</text>
</comment>
<evidence type="ECO:0000313" key="3">
    <source>
        <dbReference type="Proteomes" id="UP000246121"/>
    </source>
</evidence>
<dbReference type="VEuPathDB" id="TriTrypDB:TcCLB.510857.54"/>
<comment type="similarity">
    <text evidence="1">Belongs to the dpy-30 family.</text>
</comment>
<sequence>MLGGDEGSATVAPPSEEPVRLLSVPEYLESTVMAVLTEGLEDLCRQRPANPVDHLALFLLRRSKSNAVTEVPAKDAIPAEPPKKYE</sequence>
<name>A0A2V2UY73_TRYCR</name>
<evidence type="ECO:0000256" key="1">
    <source>
        <dbReference type="ARBA" id="ARBA00010849"/>
    </source>
</evidence>
<evidence type="ECO:0008006" key="4">
    <source>
        <dbReference type="Google" id="ProtNLM"/>
    </source>
</evidence>
<proteinExistence type="inferred from homology"/>
<dbReference type="VEuPathDB" id="TriTrypDB:TCDM_14213"/>
<dbReference type="VEuPathDB" id="TriTrypDB:C3747_199g16c"/>
<dbReference type="Pfam" id="PF05186">
    <property type="entry name" value="Dpy-30"/>
    <property type="match status" value="1"/>
</dbReference>